<dbReference type="EMBL" id="BMWX01000003">
    <property type="protein sequence ID" value="GGZ26690.1"/>
    <property type="molecule type" value="Genomic_DNA"/>
</dbReference>
<reference evidence="1" key="1">
    <citation type="journal article" date="2014" name="Int. J. Syst. Evol. Microbiol.">
        <title>Complete genome sequence of Corynebacterium casei LMG S-19264T (=DSM 44701T), isolated from a smear-ripened cheese.</title>
        <authorList>
            <consortium name="US DOE Joint Genome Institute (JGI-PGF)"/>
            <person name="Walter F."/>
            <person name="Albersmeier A."/>
            <person name="Kalinowski J."/>
            <person name="Ruckert C."/>
        </authorList>
    </citation>
    <scope>NUCLEOTIDE SEQUENCE</scope>
    <source>
        <strain evidence="1">KCTC 12368</strain>
    </source>
</reference>
<name>A0A918UQB7_9BACT</name>
<dbReference type="Gene3D" id="3.40.50.150">
    <property type="entry name" value="Vaccinia Virus protein VP39"/>
    <property type="match status" value="1"/>
</dbReference>
<evidence type="ECO:0000313" key="1">
    <source>
        <dbReference type="EMBL" id="GGZ26690.1"/>
    </source>
</evidence>
<comment type="caution">
    <text evidence="1">The sequence shown here is derived from an EMBL/GenBank/DDBJ whole genome shotgun (WGS) entry which is preliminary data.</text>
</comment>
<evidence type="ECO:0008006" key="3">
    <source>
        <dbReference type="Google" id="ProtNLM"/>
    </source>
</evidence>
<dbReference type="Proteomes" id="UP000619457">
    <property type="component" value="Unassembled WGS sequence"/>
</dbReference>
<dbReference type="SUPFAM" id="SSF53335">
    <property type="entry name" value="S-adenosyl-L-methionine-dependent methyltransferases"/>
    <property type="match status" value="1"/>
</dbReference>
<gene>
    <name evidence="1" type="ORF">GCM10007049_19260</name>
</gene>
<sequence length="257" mass="28905">MKALIHPLVAYIKHFHLKVDRHSLQSPYIFELYEKIKGDQKTIDESLLDRRKVLLSNPTEIEITDYGSGSVHLKSQKRKISDITKYSSSLPKYAQLYASLAQQTPAGILLELGTCVGLTASHLATQTSGQIYSFEGAKALAAVAQETLGDRKNAQIITGKIQESLPRFLKTCERIDFALIDAHHAYEPTMHFWNLIKVKITSLSIVVIADIHLNSQMEKAWKDLKAQKEVSASIDFYECGVLLFKKGINKENYILSI</sequence>
<proteinExistence type="predicted"/>
<dbReference type="Pfam" id="PF13578">
    <property type="entry name" value="Methyltransf_24"/>
    <property type="match status" value="1"/>
</dbReference>
<keyword evidence="2" id="KW-1185">Reference proteome</keyword>
<reference evidence="1" key="2">
    <citation type="submission" date="2020-09" db="EMBL/GenBank/DDBJ databases">
        <authorList>
            <person name="Sun Q."/>
            <person name="Kim S."/>
        </authorList>
    </citation>
    <scope>NUCLEOTIDE SEQUENCE</scope>
    <source>
        <strain evidence="1">KCTC 12368</strain>
    </source>
</reference>
<dbReference type="InterPro" id="IPR029063">
    <property type="entry name" value="SAM-dependent_MTases_sf"/>
</dbReference>
<accession>A0A918UQB7</accession>
<evidence type="ECO:0000313" key="2">
    <source>
        <dbReference type="Proteomes" id="UP000619457"/>
    </source>
</evidence>
<organism evidence="1 2">
    <name type="scientific">Echinicola pacifica</name>
    <dbReference type="NCBI Taxonomy" id="346377"/>
    <lineage>
        <taxon>Bacteria</taxon>
        <taxon>Pseudomonadati</taxon>
        <taxon>Bacteroidota</taxon>
        <taxon>Cytophagia</taxon>
        <taxon>Cytophagales</taxon>
        <taxon>Cyclobacteriaceae</taxon>
        <taxon>Echinicola</taxon>
    </lineage>
</organism>
<dbReference type="AlphaFoldDB" id="A0A918UQB7"/>
<dbReference type="RefSeq" id="WP_018473169.1">
    <property type="nucleotide sequence ID" value="NZ_BMWX01000003.1"/>
</dbReference>
<protein>
    <recommendedName>
        <fullName evidence="3">Methyltransferase domain-containing protein</fullName>
    </recommendedName>
</protein>